<reference evidence="1" key="1">
    <citation type="submission" date="2021-02" db="EMBL/GenBank/DDBJ databases">
        <title>Genome-Resolved Metagenomics of a Microbial Community Performing Photosynthetic Biological Nutrient Removal.</title>
        <authorList>
            <person name="Mcdaniel E.A."/>
        </authorList>
    </citation>
    <scope>NUCLEOTIDE SEQUENCE</scope>
    <source>
        <strain evidence="1">UWPOB_OBS1</strain>
    </source>
</reference>
<sequence length="147" mass="16773">MRTVGHIITSAGVGAASYLVYKSRKAAVASFLAGFLIDLDHIVDYVRAHGWKLDWGRFSEAAHEKYSGKLYLPLHSYELLALFFLFFKGPTRQPYRVGITVSILTHLLLDQRCNPSRKAGTYFLAHRISKRFNANEILCSDYSRHKH</sequence>
<dbReference type="Proteomes" id="UP000664277">
    <property type="component" value="Unassembled WGS sequence"/>
</dbReference>
<organism evidence="1 2">
    <name type="scientific">Candidatus Obscuribacter phosphatis</name>
    <dbReference type="NCBI Taxonomy" id="1906157"/>
    <lineage>
        <taxon>Bacteria</taxon>
        <taxon>Bacillati</taxon>
        <taxon>Candidatus Melainabacteria</taxon>
        <taxon>Candidatus Obscuribacterales</taxon>
        <taxon>Candidatus Obscuribacteraceae</taxon>
        <taxon>Candidatus Obscuribacter</taxon>
    </lineage>
</organism>
<name>A0A8J7PLZ9_9BACT</name>
<evidence type="ECO:0000313" key="1">
    <source>
        <dbReference type="EMBL" id="MBN8661125.1"/>
    </source>
</evidence>
<evidence type="ECO:0000313" key="2">
    <source>
        <dbReference type="Proteomes" id="UP000664277"/>
    </source>
</evidence>
<accession>A0A8J7PLZ9</accession>
<comment type="caution">
    <text evidence="1">The sequence shown here is derived from an EMBL/GenBank/DDBJ whole genome shotgun (WGS) entry which is preliminary data.</text>
</comment>
<protein>
    <submittedName>
        <fullName evidence="1">Uncharacterized protein</fullName>
    </submittedName>
</protein>
<dbReference type="EMBL" id="JAFLCK010000016">
    <property type="protein sequence ID" value="MBN8661125.1"/>
    <property type="molecule type" value="Genomic_DNA"/>
</dbReference>
<proteinExistence type="predicted"/>
<gene>
    <name evidence="1" type="ORF">J0M35_12230</name>
</gene>
<dbReference type="AlphaFoldDB" id="A0A8J7PLZ9"/>